<evidence type="ECO:0000256" key="5">
    <source>
        <dbReference type="ARBA" id="ARBA00023244"/>
    </source>
</evidence>
<keyword evidence="4" id="KW-0456">Lyase</keyword>
<evidence type="ECO:0000256" key="4">
    <source>
        <dbReference type="ARBA" id="ARBA00023239"/>
    </source>
</evidence>
<dbReference type="AlphaFoldDB" id="A0A6J6V0T0"/>
<dbReference type="EMBL" id="CAFBLR010000016">
    <property type="protein sequence ID" value="CAB4862737.1"/>
    <property type="molecule type" value="Genomic_DNA"/>
</dbReference>
<dbReference type="GO" id="GO:0006780">
    <property type="term" value="P:uroporphyrinogen III biosynthetic process"/>
    <property type="evidence" value="ECO:0007669"/>
    <property type="project" value="InterPro"/>
</dbReference>
<dbReference type="InterPro" id="IPR039793">
    <property type="entry name" value="UROS/Hem4"/>
</dbReference>
<evidence type="ECO:0000313" key="10">
    <source>
        <dbReference type="EMBL" id="CAB4764855.1"/>
    </source>
</evidence>
<organism evidence="10">
    <name type="scientific">freshwater metagenome</name>
    <dbReference type="NCBI Taxonomy" id="449393"/>
    <lineage>
        <taxon>unclassified sequences</taxon>
        <taxon>metagenomes</taxon>
        <taxon>ecological metagenomes</taxon>
    </lineage>
</organism>
<dbReference type="Pfam" id="PF02602">
    <property type="entry name" value="HEM4"/>
    <property type="match status" value="1"/>
</dbReference>
<dbReference type="InterPro" id="IPR003754">
    <property type="entry name" value="4pyrrol_synth_uPrphyn_synth"/>
</dbReference>
<dbReference type="PANTHER" id="PTHR38042">
    <property type="entry name" value="UROPORPHYRINOGEN-III SYNTHASE, CHLOROPLASTIC"/>
    <property type="match status" value="1"/>
</dbReference>
<dbReference type="EMBL" id="CAEZYY010000034">
    <property type="protein sequence ID" value="CAB4764855.1"/>
    <property type="molecule type" value="Genomic_DNA"/>
</dbReference>
<dbReference type="EC" id="4.2.1.75" evidence="3"/>
<evidence type="ECO:0000256" key="7">
    <source>
        <dbReference type="ARBA" id="ARBA00032649"/>
    </source>
</evidence>
<evidence type="ECO:0000256" key="3">
    <source>
        <dbReference type="ARBA" id="ARBA00013109"/>
    </source>
</evidence>
<evidence type="ECO:0000313" key="12">
    <source>
        <dbReference type="EMBL" id="CAB5067638.1"/>
    </source>
</evidence>
<evidence type="ECO:0000256" key="1">
    <source>
        <dbReference type="ARBA" id="ARBA00004772"/>
    </source>
</evidence>
<dbReference type="GO" id="GO:0004852">
    <property type="term" value="F:uroporphyrinogen-III synthase activity"/>
    <property type="evidence" value="ECO:0007669"/>
    <property type="project" value="UniProtKB-EC"/>
</dbReference>
<evidence type="ECO:0000256" key="6">
    <source>
        <dbReference type="ARBA" id="ARBA00031702"/>
    </source>
</evidence>
<reference evidence="10" key="1">
    <citation type="submission" date="2020-05" db="EMBL/GenBank/DDBJ databases">
        <authorList>
            <person name="Chiriac C."/>
            <person name="Salcher M."/>
            <person name="Ghai R."/>
            <person name="Kavagutti S V."/>
        </authorList>
    </citation>
    <scope>NUCLEOTIDE SEQUENCE</scope>
</reference>
<dbReference type="CDD" id="cd06578">
    <property type="entry name" value="HemD"/>
    <property type="match status" value="1"/>
</dbReference>
<comment type="similarity">
    <text evidence="2">Belongs to the uroporphyrinogen-III synthase family.</text>
</comment>
<keyword evidence="5" id="KW-0627">Porphyrin biosynthesis</keyword>
<accession>A0A6J6V0T0</accession>
<protein>
    <recommendedName>
        <fullName evidence="3">uroporphyrinogen-III synthase</fullName>
        <ecNumber evidence="3">4.2.1.75</ecNumber>
    </recommendedName>
    <alternativeName>
        <fullName evidence="7">Hydroxymethylbilane hydrolyase [cyclizing]</fullName>
    </alternativeName>
    <alternativeName>
        <fullName evidence="6">Uroporphyrinogen-III cosynthase</fullName>
    </alternativeName>
</protein>
<gene>
    <name evidence="10" type="ORF">UFOPK2806_01974</name>
    <name evidence="11" type="ORF">UFOPK3417_00316</name>
    <name evidence="12" type="ORF">UFOPK4306_02132</name>
</gene>
<evidence type="ECO:0000259" key="9">
    <source>
        <dbReference type="Pfam" id="PF02602"/>
    </source>
</evidence>
<dbReference type="InterPro" id="IPR036108">
    <property type="entry name" value="4pyrrol_syn_uPrphyn_synt_sf"/>
</dbReference>
<name>A0A6J6V0T0_9ZZZZ</name>
<evidence type="ECO:0000313" key="11">
    <source>
        <dbReference type="EMBL" id="CAB4862737.1"/>
    </source>
</evidence>
<comment type="catalytic activity">
    <reaction evidence="8">
        <text>hydroxymethylbilane = uroporphyrinogen III + H2O</text>
        <dbReference type="Rhea" id="RHEA:18965"/>
        <dbReference type="ChEBI" id="CHEBI:15377"/>
        <dbReference type="ChEBI" id="CHEBI:57308"/>
        <dbReference type="ChEBI" id="CHEBI:57845"/>
        <dbReference type="EC" id="4.2.1.75"/>
    </reaction>
</comment>
<proteinExistence type="inferred from homology"/>
<sequence length="254" mass="25611">MSGPGTRPVVVVTRSAEQSEGLASRLREAGYDIVEVPVISIVDAADGGAALGAALARLESYDWLVLTSPNGAQRVREAVQRCAEGQRPKVAVVGPGTAENLGGAVDLVPAHSVGEGLVDAFPAGTGRVLLVQAEAARPVVGDGLRALGWNVDAVVGYRTIPVSPSDELVKRAARSAAVVFTSGSTVRNYLAGAGMDALPPAVVSIGPVTTGVAESLGVRVRITAPVHNLDGVVAALRSVVPPNPAAPPGSGLDS</sequence>
<dbReference type="SUPFAM" id="SSF69618">
    <property type="entry name" value="HemD-like"/>
    <property type="match status" value="1"/>
</dbReference>
<evidence type="ECO:0000256" key="8">
    <source>
        <dbReference type="ARBA" id="ARBA00048617"/>
    </source>
</evidence>
<dbReference type="PANTHER" id="PTHR38042:SF1">
    <property type="entry name" value="UROPORPHYRINOGEN-III SYNTHASE, CHLOROPLASTIC"/>
    <property type="match status" value="1"/>
</dbReference>
<feature type="domain" description="Tetrapyrrole biosynthesis uroporphyrinogen III synthase" evidence="9">
    <location>
        <begin position="22"/>
        <end position="233"/>
    </location>
</feature>
<dbReference type="EMBL" id="CAFBQP010000108">
    <property type="protein sequence ID" value="CAB5067638.1"/>
    <property type="molecule type" value="Genomic_DNA"/>
</dbReference>
<evidence type="ECO:0000256" key="2">
    <source>
        <dbReference type="ARBA" id="ARBA00008133"/>
    </source>
</evidence>
<dbReference type="Gene3D" id="3.40.50.10090">
    <property type="match status" value="2"/>
</dbReference>
<comment type="pathway">
    <text evidence="1">Porphyrin-containing compound metabolism; protoporphyrin-IX biosynthesis; coproporphyrinogen-III from 5-aminolevulinate: step 3/4.</text>
</comment>